<dbReference type="OrthoDB" id="2349883at2759"/>
<reference evidence="2 3" key="1">
    <citation type="journal article" date="2012" name="Eukaryot. Cell">
        <title>Draft genome sequence of CBS 2479, the standard type strain of Trichosporon asahii.</title>
        <authorList>
            <person name="Yang R.Y."/>
            <person name="Li H.T."/>
            <person name="Zhu H."/>
            <person name="Zhou G.P."/>
            <person name="Wang M."/>
            <person name="Wang L."/>
        </authorList>
    </citation>
    <scope>NUCLEOTIDE SEQUENCE [LARGE SCALE GENOMIC DNA]</scope>
    <source>
        <strain evidence="3">ATCC 90039 / CBS 2479 / JCM 2466 / KCTC 7840 / NCYC 2677 / UAMH 7654</strain>
    </source>
</reference>
<proteinExistence type="predicted"/>
<dbReference type="VEuPathDB" id="FungiDB:A1Q1_03781"/>
<organism evidence="2 3">
    <name type="scientific">Trichosporon asahii var. asahii (strain ATCC 90039 / CBS 2479 / JCM 2466 / KCTC 7840 / NBRC 103889/ NCYC 2677 / UAMH 7654)</name>
    <name type="common">Yeast</name>
    <dbReference type="NCBI Taxonomy" id="1186058"/>
    <lineage>
        <taxon>Eukaryota</taxon>
        <taxon>Fungi</taxon>
        <taxon>Dikarya</taxon>
        <taxon>Basidiomycota</taxon>
        <taxon>Agaricomycotina</taxon>
        <taxon>Tremellomycetes</taxon>
        <taxon>Trichosporonales</taxon>
        <taxon>Trichosporonaceae</taxon>
        <taxon>Trichosporon</taxon>
    </lineage>
</organism>
<dbReference type="RefSeq" id="XP_014183794.1">
    <property type="nucleotide sequence ID" value="XM_014328319.1"/>
</dbReference>
<dbReference type="AlphaFoldDB" id="J4UKU5"/>
<sequence>MLASRASLVSRARFVARRRTFATTSTLRADTPSEKICVVPFAQSWPDARDRLYTHGLLASASWANVLYAAGITMFGSAVETLGKELGFGSSLNMRSMKAAYYPVWRLDAIAENGPEGKDGWLAVREGYVPGNPFAPLSYLSYAVPPLNDDLPTYDRKRDLNQIPGHDIVEVPFTVDPMRFVDKVRERIGRTEIGGVAIDANKWKEIMQLAAYPIYFPLYLAEFEVTSGEDKRSFTMVMDAHDEASNHCRISFPPPGEMREQSERLRRNYYVNPAPFLPTANLMLPVMSRPLTATPEQSMGKAFSEWMSPKAVGDAMPASPTYTVAHDDPSVNWSDPRIQRWTGAEREQNGEFMEKAVDVASTLHAMRAMRDMADGAEGTATVFRPTGTSQMPLSEYQDELAGEAKKLTRELENTKPDWLRDYEREKREAPGELEDAMAKKE</sequence>
<dbReference type="EMBL" id="ALBS01000024">
    <property type="protein sequence ID" value="EJT52500.1"/>
    <property type="molecule type" value="Genomic_DNA"/>
</dbReference>
<evidence type="ECO:0000256" key="1">
    <source>
        <dbReference type="SAM" id="MobiDB-lite"/>
    </source>
</evidence>
<evidence type="ECO:0000313" key="2">
    <source>
        <dbReference type="EMBL" id="EJT52500.1"/>
    </source>
</evidence>
<dbReference type="Proteomes" id="UP000002748">
    <property type="component" value="Unassembled WGS sequence"/>
</dbReference>
<accession>J4UKU5</accession>
<name>J4UKU5_TRIAS</name>
<feature type="region of interest" description="Disordered" evidence="1">
    <location>
        <begin position="408"/>
        <end position="441"/>
    </location>
</feature>
<dbReference type="KEGG" id="tasa:A1Q1_03781"/>
<comment type="caution">
    <text evidence="2">The sequence shown here is derived from an EMBL/GenBank/DDBJ whole genome shotgun (WGS) entry which is preliminary data.</text>
</comment>
<dbReference type="GeneID" id="25987294"/>
<gene>
    <name evidence="2" type="ORF">A1Q1_03781</name>
</gene>
<protein>
    <submittedName>
        <fullName evidence="2">Uncharacterized protein</fullName>
    </submittedName>
</protein>
<evidence type="ECO:0000313" key="3">
    <source>
        <dbReference type="Proteomes" id="UP000002748"/>
    </source>
</evidence>
<dbReference type="HOGENOM" id="CLU_594491_0_0_1"/>